<dbReference type="Gramene" id="ONK65141">
    <property type="protein sequence ID" value="ONK65141"/>
    <property type="gene ID" value="A4U43_C07F34110"/>
</dbReference>
<dbReference type="Gene3D" id="3.50.50.60">
    <property type="entry name" value="FAD/NAD(P)-binding domain"/>
    <property type="match status" value="1"/>
</dbReference>
<evidence type="ECO:0000259" key="1">
    <source>
        <dbReference type="Pfam" id="PF01266"/>
    </source>
</evidence>
<evidence type="ECO:0000313" key="3">
    <source>
        <dbReference type="Proteomes" id="UP000243459"/>
    </source>
</evidence>
<dbReference type="SUPFAM" id="SSF51905">
    <property type="entry name" value="FAD/NAD(P)-binding domain"/>
    <property type="match status" value="1"/>
</dbReference>
<sequence>MGPPRGPRTIGTIETTATVFPPQLFTRTLIDAAVEGYGLDVVIGEVVNVRVEGGRVTGVEMKGKFVEADAVVLALGPWSARSLILSSLFTVSGLKAHSIVLRPAQPDAITPHALFLSYQDSPVARTLDPEVYPRPTGEVYVCGMSCEAQVPGDPEEIVGDRSSIEMLHKIAGTVSSHLRREGGAEVVAEQACFLPCTEDGVPVIGEVPGVEGCFVGTGHSCWGILNGPATGAALAELVLDGKSSIVDLTPFSPSRFLRLRTRG</sequence>
<dbReference type="OMA" id="WVDGDSA"/>
<dbReference type="PANTHER" id="PTHR13847:SF150">
    <property type="entry name" value="OXIDOREDUCTASE TDA3-RELATED"/>
    <property type="match status" value="1"/>
</dbReference>
<keyword evidence="3" id="KW-1185">Reference proteome</keyword>
<dbReference type="AlphaFoldDB" id="A0A5P1EKM6"/>
<proteinExistence type="predicted"/>
<dbReference type="GO" id="GO:0005737">
    <property type="term" value="C:cytoplasm"/>
    <property type="evidence" value="ECO:0007669"/>
    <property type="project" value="TreeGrafter"/>
</dbReference>
<accession>A0A5P1EKM6</accession>
<dbReference type="EMBL" id="CM007387">
    <property type="protein sequence ID" value="ONK65141.1"/>
    <property type="molecule type" value="Genomic_DNA"/>
</dbReference>
<dbReference type="Proteomes" id="UP000243459">
    <property type="component" value="Chromosome 7"/>
</dbReference>
<gene>
    <name evidence="2" type="ORF">A4U43_C07F34110</name>
</gene>
<dbReference type="PANTHER" id="PTHR13847">
    <property type="entry name" value="SARCOSINE DEHYDROGENASE-RELATED"/>
    <property type="match status" value="1"/>
</dbReference>
<dbReference type="InterPro" id="IPR036188">
    <property type="entry name" value="FAD/NAD-bd_sf"/>
</dbReference>
<name>A0A5P1EKM6_ASPOF</name>
<dbReference type="InterPro" id="IPR006076">
    <property type="entry name" value="FAD-dep_OxRdtase"/>
</dbReference>
<dbReference type="Gene3D" id="3.30.9.10">
    <property type="entry name" value="D-Amino Acid Oxidase, subunit A, domain 2"/>
    <property type="match status" value="1"/>
</dbReference>
<reference evidence="3" key="1">
    <citation type="journal article" date="2017" name="Nat. Commun.">
        <title>The asparagus genome sheds light on the origin and evolution of a young Y chromosome.</title>
        <authorList>
            <person name="Harkess A."/>
            <person name="Zhou J."/>
            <person name="Xu C."/>
            <person name="Bowers J.E."/>
            <person name="Van der Hulst R."/>
            <person name="Ayyampalayam S."/>
            <person name="Mercati F."/>
            <person name="Riccardi P."/>
            <person name="McKain M.R."/>
            <person name="Kakrana A."/>
            <person name="Tang H."/>
            <person name="Ray J."/>
            <person name="Groenendijk J."/>
            <person name="Arikit S."/>
            <person name="Mathioni S.M."/>
            <person name="Nakano M."/>
            <person name="Shan H."/>
            <person name="Telgmann-Rauber A."/>
            <person name="Kanno A."/>
            <person name="Yue Z."/>
            <person name="Chen H."/>
            <person name="Li W."/>
            <person name="Chen Y."/>
            <person name="Xu X."/>
            <person name="Zhang Y."/>
            <person name="Luo S."/>
            <person name="Chen H."/>
            <person name="Gao J."/>
            <person name="Mao Z."/>
            <person name="Pires J.C."/>
            <person name="Luo M."/>
            <person name="Kudrna D."/>
            <person name="Wing R.A."/>
            <person name="Meyers B.C."/>
            <person name="Yi K."/>
            <person name="Kong H."/>
            <person name="Lavrijsen P."/>
            <person name="Sunseri F."/>
            <person name="Falavigna A."/>
            <person name="Ye Y."/>
            <person name="Leebens-Mack J.H."/>
            <person name="Chen G."/>
        </authorList>
    </citation>
    <scope>NUCLEOTIDE SEQUENCE [LARGE SCALE GENOMIC DNA]</scope>
    <source>
        <strain evidence="3">cv. DH0086</strain>
    </source>
</reference>
<evidence type="ECO:0000313" key="2">
    <source>
        <dbReference type="EMBL" id="ONK65141.1"/>
    </source>
</evidence>
<dbReference type="FunFam" id="3.30.9.10:FF:000033">
    <property type="entry name" value="Putative oxidoreductase C1F5.03c"/>
    <property type="match status" value="1"/>
</dbReference>
<dbReference type="Pfam" id="PF01266">
    <property type="entry name" value="DAO"/>
    <property type="match status" value="1"/>
</dbReference>
<protein>
    <recommendedName>
        <fullName evidence="1">FAD dependent oxidoreductase domain-containing protein</fullName>
    </recommendedName>
</protein>
<feature type="domain" description="FAD dependent oxidoreductase" evidence="1">
    <location>
        <begin position="15"/>
        <end position="237"/>
    </location>
</feature>
<organism evidence="2 3">
    <name type="scientific">Asparagus officinalis</name>
    <name type="common">Garden asparagus</name>
    <dbReference type="NCBI Taxonomy" id="4686"/>
    <lineage>
        <taxon>Eukaryota</taxon>
        <taxon>Viridiplantae</taxon>
        <taxon>Streptophyta</taxon>
        <taxon>Embryophyta</taxon>
        <taxon>Tracheophyta</taxon>
        <taxon>Spermatophyta</taxon>
        <taxon>Magnoliopsida</taxon>
        <taxon>Liliopsida</taxon>
        <taxon>Asparagales</taxon>
        <taxon>Asparagaceae</taxon>
        <taxon>Asparagoideae</taxon>
        <taxon>Asparagus</taxon>
    </lineage>
</organism>